<keyword evidence="2" id="KW-1185">Reference proteome</keyword>
<name>D7E410_NOSA0</name>
<evidence type="ECO:0000313" key="1">
    <source>
        <dbReference type="EMBL" id="ADI63678.1"/>
    </source>
</evidence>
<evidence type="ECO:0000313" key="2">
    <source>
        <dbReference type="Proteomes" id="UP000001511"/>
    </source>
</evidence>
<proteinExistence type="predicted"/>
<dbReference type="EMBL" id="CP002059">
    <property type="protein sequence ID" value="ADI63678.1"/>
    <property type="molecule type" value="Genomic_DNA"/>
</dbReference>
<dbReference type="KEGG" id="naz:Aazo_1457"/>
<organism evidence="1 2">
    <name type="scientific">Nostoc azollae (strain 0708)</name>
    <name type="common">Anabaena azollae (strain 0708)</name>
    <dbReference type="NCBI Taxonomy" id="551115"/>
    <lineage>
        <taxon>Bacteria</taxon>
        <taxon>Bacillati</taxon>
        <taxon>Cyanobacteriota</taxon>
        <taxon>Cyanophyceae</taxon>
        <taxon>Nostocales</taxon>
        <taxon>Nostocaceae</taxon>
        <taxon>Trichormus</taxon>
    </lineage>
</organism>
<dbReference type="AlphaFoldDB" id="D7E410"/>
<accession>D7E410</accession>
<protein>
    <submittedName>
        <fullName evidence="1">Uncharacterized protein</fullName>
    </submittedName>
</protein>
<sequence>MIYLTADKIEDLSFLPWLGKRIYFLSVVLTVDNTLVMFTG</sequence>
<gene>
    <name evidence="1" type="ordered locus">Aazo_1457</name>
</gene>
<reference evidence="1 2" key="1">
    <citation type="journal article" date="2010" name="PLoS ONE">
        <title>Genome erosion in a nitrogen-fixing vertically transmitted endosymbiotic multicellular cyanobacterium.</title>
        <authorList>
            <person name="Ran L."/>
            <person name="Larsson J."/>
            <person name="Vigil-Stenman T."/>
            <person name="Nylander J.A."/>
            <person name="Ininbergs K."/>
            <person name="Zheng W.W."/>
            <person name="Lapidus A."/>
            <person name="Lowry S."/>
            <person name="Haselkorn R."/>
            <person name="Bergman B."/>
        </authorList>
    </citation>
    <scope>NUCLEOTIDE SEQUENCE [LARGE SCALE GENOMIC DNA]</scope>
    <source>
        <strain evidence="1 2">0708</strain>
    </source>
</reference>
<dbReference type="HOGENOM" id="CLU_3293265_0_0_3"/>
<dbReference type="Proteomes" id="UP000001511">
    <property type="component" value="Chromosome"/>
</dbReference>